<feature type="transmembrane region" description="Helical" evidence="4">
    <location>
        <begin position="298"/>
        <end position="319"/>
    </location>
</feature>
<name>A0ABN8FWR5_9BACL</name>
<evidence type="ECO:0000256" key="2">
    <source>
        <dbReference type="ARBA" id="ARBA00023125"/>
    </source>
</evidence>
<dbReference type="Proteomes" id="UP000838821">
    <property type="component" value="Unassembled WGS sequence"/>
</dbReference>
<keyword evidence="2" id="KW-0238">DNA-binding</keyword>
<evidence type="ECO:0000313" key="7">
    <source>
        <dbReference type="Proteomes" id="UP000838821"/>
    </source>
</evidence>
<dbReference type="SMART" id="SM00342">
    <property type="entry name" value="HTH_ARAC"/>
    <property type="match status" value="1"/>
</dbReference>
<sequence>MTPIHRLMASRGLLQIFFALLLVIVIMFVSNYIVYKNSISGIYDKVTQNNRLVIKNIIQSFDSSFAAVNNLIFTVHGLPYDLESEDKSMDMSKAYTLQEHISRLASSIDYVEDVIVFYDSLDLAVTSKGTSDFSVLFDKKYKHDTYSANYWRMFSDSKHALTVFPIADFAVSTDGLTRRTQQLMTVMDGNKVRLSNKNVMVLLNAERLLKQIDLKSMIPGASLVVLDANRNVVLSTDQTQDPSDILDEVYFNPAKEATLTRKDFEYNFYKSDYNDFIYINKVPYQFQNIGSVETANHMIMISAIISAVLLSALLSVYLYRPVKDILKLLGGGHVKGNDFRKIYSGIVKVQAENESLRTQMDFADKELRRGIFLQMLDGYAYSRELEMQLQKNYAFFFPERQFVMTAIQFKIPSDGDSQPGMPVADIAGMLEDQLREAGPAIVFYTGHLQFVALVAIRQPSARKAVIECLENLTRRAAKEELQGLALWASVSKLYDSKMTNCQEAYQDIQKARIYRNINSERAVVDLESIRYVSHIHFPFEKIEKLSNTLLSGKTEDAKHILQDIVHENTERGIHHHQFAHIAKSIFYYLMKHAETSHVGSKESFQLEMAFCLQVDNAYSYRDITDALQAVVEWIGSKRLQEGKSKLNPEFITQYIELHYMENLYLDHMAEVLNTSPKYFSNYFKKAFGVGYVDYLNKVRLSHAREFLKHSELSVAEIGEKTGYLNASTFTTTFKKYYGISPSEFRKKPVG</sequence>
<dbReference type="InterPro" id="IPR020449">
    <property type="entry name" value="Tscrpt_reg_AraC-type_HTH"/>
</dbReference>
<evidence type="ECO:0000259" key="5">
    <source>
        <dbReference type="PROSITE" id="PS01124"/>
    </source>
</evidence>
<dbReference type="Gene3D" id="1.10.10.60">
    <property type="entry name" value="Homeodomain-like"/>
    <property type="match status" value="2"/>
</dbReference>
<reference evidence="6" key="1">
    <citation type="submission" date="2022-01" db="EMBL/GenBank/DDBJ databases">
        <authorList>
            <person name="Criscuolo A."/>
        </authorList>
    </citation>
    <scope>NUCLEOTIDE SEQUENCE</scope>
    <source>
        <strain evidence="6">CIP111891</strain>
    </source>
</reference>
<evidence type="ECO:0000256" key="3">
    <source>
        <dbReference type="ARBA" id="ARBA00023163"/>
    </source>
</evidence>
<keyword evidence="4" id="KW-0812">Transmembrane</keyword>
<keyword evidence="7" id="KW-1185">Reference proteome</keyword>
<dbReference type="Pfam" id="PF12833">
    <property type="entry name" value="HTH_18"/>
    <property type="match status" value="1"/>
</dbReference>
<keyword evidence="3" id="KW-0804">Transcription</keyword>
<feature type="transmembrane region" description="Helical" evidence="4">
    <location>
        <begin position="12"/>
        <end position="35"/>
    </location>
</feature>
<gene>
    <name evidence="6" type="primary">rhaS_3</name>
    <name evidence="6" type="ORF">PAECIP111891_00239</name>
</gene>
<evidence type="ECO:0000256" key="4">
    <source>
        <dbReference type="SAM" id="Phobius"/>
    </source>
</evidence>
<keyword evidence="4" id="KW-0472">Membrane</keyword>
<evidence type="ECO:0000313" key="6">
    <source>
        <dbReference type="EMBL" id="CAH1192216.1"/>
    </source>
</evidence>
<dbReference type="InterPro" id="IPR018060">
    <property type="entry name" value="HTH_AraC"/>
</dbReference>
<keyword evidence="4" id="KW-1133">Transmembrane helix</keyword>
<organism evidence="6 7">
    <name type="scientific">Paenibacillus allorhizoplanae</name>
    <dbReference type="NCBI Taxonomy" id="2905648"/>
    <lineage>
        <taxon>Bacteria</taxon>
        <taxon>Bacillati</taxon>
        <taxon>Bacillota</taxon>
        <taxon>Bacilli</taxon>
        <taxon>Bacillales</taxon>
        <taxon>Paenibacillaceae</taxon>
        <taxon>Paenibacillus</taxon>
    </lineage>
</organism>
<comment type="caution">
    <text evidence="6">The sequence shown here is derived from an EMBL/GenBank/DDBJ whole genome shotgun (WGS) entry which is preliminary data.</text>
</comment>
<dbReference type="SUPFAM" id="SSF46689">
    <property type="entry name" value="Homeodomain-like"/>
    <property type="match status" value="2"/>
</dbReference>
<dbReference type="PROSITE" id="PS01124">
    <property type="entry name" value="HTH_ARAC_FAMILY_2"/>
    <property type="match status" value="1"/>
</dbReference>
<keyword evidence="1" id="KW-0805">Transcription regulation</keyword>
<accession>A0ABN8FWR5</accession>
<dbReference type="InterPro" id="IPR009057">
    <property type="entry name" value="Homeodomain-like_sf"/>
</dbReference>
<dbReference type="PANTHER" id="PTHR43280">
    <property type="entry name" value="ARAC-FAMILY TRANSCRIPTIONAL REGULATOR"/>
    <property type="match status" value="1"/>
</dbReference>
<dbReference type="PROSITE" id="PS00041">
    <property type="entry name" value="HTH_ARAC_FAMILY_1"/>
    <property type="match status" value="1"/>
</dbReference>
<dbReference type="PRINTS" id="PR00032">
    <property type="entry name" value="HTHARAC"/>
</dbReference>
<evidence type="ECO:0000256" key="1">
    <source>
        <dbReference type="ARBA" id="ARBA00023015"/>
    </source>
</evidence>
<dbReference type="PANTHER" id="PTHR43280:SF28">
    <property type="entry name" value="HTH-TYPE TRANSCRIPTIONAL ACTIVATOR RHAS"/>
    <property type="match status" value="1"/>
</dbReference>
<protein>
    <submittedName>
        <fullName evidence="6">HTH-type transcriptional activator RhaS</fullName>
    </submittedName>
</protein>
<proteinExistence type="predicted"/>
<dbReference type="InterPro" id="IPR018062">
    <property type="entry name" value="HTH_AraC-typ_CS"/>
</dbReference>
<dbReference type="EMBL" id="CAKMMW010000001">
    <property type="protein sequence ID" value="CAH1192216.1"/>
    <property type="molecule type" value="Genomic_DNA"/>
</dbReference>
<feature type="domain" description="HTH araC/xylS-type" evidence="5">
    <location>
        <begin position="649"/>
        <end position="747"/>
    </location>
</feature>